<accession>A0A9D1ZFT1</accession>
<feature type="transmembrane region" description="Helical" evidence="6">
    <location>
        <begin position="289"/>
        <end position="317"/>
    </location>
</feature>
<proteinExistence type="predicted"/>
<keyword evidence="2" id="KW-1003">Cell membrane</keyword>
<dbReference type="PANTHER" id="PTHR30572">
    <property type="entry name" value="MEMBRANE COMPONENT OF TRANSPORTER-RELATED"/>
    <property type="match status" value="1"/>
</dbReference>
<feature type="transmembrane region" description="Helical" evidence="6">
    <location>
        <begin position="338"/>
        <end position="362"/>
    </location>
</feature>
<evidence type="ECO:0000313" key="9">
    <source>
        <dbReference type="EMBL" id="HIY87569.1"/>
    </source>
</evidence>
<evidence type="ECO:0000313" key="10">
    <source>
        <dbReference type="Proteomes" id="UP000886851"/>
    </source>
</evidence>
<evidence type="ECO:0000256" key="5">
    <source>
        <dbReference type="ARBA" id="ARBA00023136"/>
    </source>
</evidence>
<comment type="caution">
    <text evidence="9">The sequence shown here is derived from an EMBL/GenBank/DDBJ whole genome shotgun (WGS) entry which is preliminary data.</text>
</comment>
<name>A0A9D1ZFT1_9BACE</name>
<feature type="transmembrane region" description="Helical" evidence="6">
    <location>
        <begin position="683"/>
        <end position="703"/>
    </location>
</feature>
<dbReference type="GO" id="GO:0022857">
    <property type="term" value="F:transmembrane transporter activity"/>
    <property type="evidence" value="ECO:0007669"/>
    <property type="project" value="TreeGrafter"/>
</dbReference>
<dbReference type="InterPro" id="IPR003838">
    <property type="entry name" value="ABC3_permease_C"/>
</dbReference>
<evidence type="ECO:0000259" key="8">
    <source>
        <dbReference type="Pfam" id="PF12704"/>
    </source>
</evidence>
<evidence type="ECO:0000259" key="7">
    <source>
        <dbReference type="Pfam" id="PF02687"/>
    </source>
</evidence>
<keyword evidence="4 6" id="KW-1133">Transmembrane helix</keyword>
<organism evidence="9 10">
    <name type="scientific">Candidatus Bacteroides pullicola</name>
    <dbReference type="NCBI Taxonomy" id="2838475"/>
    <lineage>
        <taxon>Bacteria</taxon>
        <taxon>Pseudomonadati</taxon>
        <taxon>Bacteroidota</taxon>
        <taxon>Bacteroidia</taxon>
        <taxon>Bacteroidales</taxon>
        <taxon>Bacteroidaceae</taxon>
        <taxon>Bacteroides</taxon>
    </lineage>
</organism>
<dbReference type="GO" id="GO:0005886">
    <property type="term" value="C:plasma membrane"/>
    <property type="evidence" value="ECO:0007669"/>
    <property type="project" value="UniProtKB-SubCell"/>
</dbReference>
<dbReference type="PANTHER" id="PTHR30572:SF18">
    <property type="entry name" value="ABC-TYPE MACROLIDE FAMILY EXPORT SYSTEM PERMEASE COMPONENT 2"/>
    <property type="match status" value="1"/>
</dbReference>
<evidence type="ECO:0000256" key="1">
    <source>
        <dbReference type="ARBA" id="ARBA00004651"/>
    </source>
</evidence>
<feature type="domain" description="ABC3 transporter permease C-terminal" evidence="7">
    <location>
        <begin position="296"/>
        <end position="411"/>
    </location>
</feature>
<feature type="transmembrane region" description="Helical" evidence="6">
    <location>
        <begin position="770"/>
        <end position="789"/>
    </location>
</feature>
<reference evidence="9" key="1">
    <citation type="journal article" date="2021" name="PeerJ">
        <title>Extensive microbial diversity within the chicken gut microbiome revealed by metagenomics and culture.</title>
        <authorList>
            <person name="Gilroy R."/>
            <person name="Ravi A."/>
            <person name="Getino M."/>
            <person name="Pursley I."/>
            <person name="Horton D.L."/>
            <person name="Alikhan N.F."/>
            <person name="Baker D."/>
            <person name="Gharbi K."/>
            <person name="Hall N."/>
            <person name="Watson M."/>
            <person name="Adriaenssens E.M."/>
            <person name="Foster-Nyarko E."/>
            <person name="Jarju S."/>
            <person name="Secka A."/>
            <person name="Antonio M."/>
            <person name="Oren A."/>
            <person name="Chaudhuri R.R."/>
            <person name="La Ragione R."/>
            <person name="Hildebrand F."/>
            <person name="Pallen M.J."/>
        </authorList>
    </citation>
    <scope>NUCLEOTIDE SEQUENCE</scope>
    <source>
        <strain evidence="9">Gambia2-208</strain>
    </source>
</reference>
<feature type="transmembrane region" description="Helical" evidence="6">
    <location>
        <begin position="427"/>
        <end position="449"/>
    </location>
</feature>
<evidence type="ECO:0000256" key="6">
    <source>
        <dbReference type="SAM" id="Phobius"/>
    </source>
</evidence>
<evidence type="ECO:0000256" key="2">
    <source>
        <dbReference type="ARBA" id="ARBA00022475"/>
    </source>
</evidence>
<dbReference type="AlphaFoldDB" id="A0A9D1ZFT1"/>
<evidence type="ECO:0000256" key="3">
    <source>
        <dbReference type="ARBA" id="ARBA00022692"/>
    </source>
</evidence>
<feature type="transmembrane region" description="Helical" evidence="6">
    <location>
        <begin position="21"/>
        <end position="45"/>
    </location>
</feature>
<dbReference type="Proteomes" id="UP000886851">
    <property type="component" value="Unassembled WGS sequence"/>
</dbReference>
<dbReference type="Pfam" id="PF12704">
    <property type="entry name" value="MacB_PCD"/>
    <property type="match status" value="1"/>
</dbReference>
<sequence>MLLHYLKVAARQLLKYRTQNLISIIGLGVCLLCFSVCLYVGRFILSTDSCFEHRDRIAEVGLSLSEDGTPFAGTPAPLASRLRQMQWDEVEALTYVAYPDERLFDIEAKPGELFPFAPLTCLEVDSCFRQVFTPRIVAGSWQVATQTPNAVVLSERTARRLFGPQPADAIGRQLVTTRKLMYSSKRGGVSYTVQAVMADLPLNNSLSFMEPLDLLVLNDSDGLLAFERNGEMTGGFTYALLRRGGTAQSDLESRFRQRNTKFTLYEKEMDVTAGPFGQNFWAFSIASPMLWVMLALGTLVLVVGLLNFFYFQIGSFLGRSREYSLRRVLGGGTRHLTAQLFVQATLVVLLAFLLTFCLIELLTPRLHFTLMEWQLDIDPALLNVQCAQYLLGVLALSLVACLFTAMRARRADTQSALRGGNRHRMRTVMLGVQYFVCWVFVTLAAALYLQAGKTTSTLFGTLTRQEKADILSIPLDYSSLKQADKLALVERMKQHAGVADCLPADICYTRGVSGNLLFTAPPDDEHRHEVVVDLYSTPQNFFDFMHIPLLRGHAPENGHEMVADQTFEADMQDKQHESLMGTTLYDYQGSYTVSGICAPFVTSVYHADRGRGYFSGFGFLPSDPGQYMSHCYLKCHPGQTDEVRRHVLDLLTEALPYTIRPTVSTLLDDLEEMQGLESKLKGVVLFLAVVCVILTLLGVYAAITLDTERRRKEVAIRKVNGAGRRHIFRLFARSYGWILGITFVIAAPLLYILLQQWKQLYTVFFDDGPLFWLGIALLVTLVTVLTVAFRIDRIARVNPAEAVKTE</sequence>
<comment type="subcellular location">
    <subcellularLocation>
        <location evidence="1">Cell membrane</location>
        <topology evidence="1">Multi-pass membrane protein</topology>
    </subcellularLocation>
</comment>
<feature type="domain" description="MacB-like periplasmic core" evidence="8">
    <location>
        <begin position="22"/>
        <end position="210"/>
    </location>
</feature>
<gene>
    <name evidence="9" type="ORF">H9824_02545</name>
</gene>
<dbReference type="Pfam" id="PF02687">
    <property type="entry name" value="FtsX"/>
    <property type="match status" value="2"/>
</dbReference>
<feature type="transmembrane region" description="Helical" evidence="6">
    <location>
        <begin position="734"/>
        <end position="754"/>
    </location>
</feature>
<protein>
    <submittedName>
        <fullName evidence="9">ABC transporter permease</fullName>
    </submittedName>
</protein>
<dbReference type="EMBL" id="DXCV01000024">
    <property type="protein sequence ID" value="HIY87569.1"/>
    <property type="molecule type" value="Genomic_DNA"/>
</dbReference>
<keyword evidence="3 6" id="KW-0812">Transmembrane</keyword>
<reference evidence="9" key="2">
    <citation type="submission" date="2021-04" db="EMBL/GenBank/DDBJ databases">
        <authorList>
            <person name="Gilroy R."/>
        </authorList>
    </citation>
    <scope>NUCLEOTIDE SEQUENCE</scope>
    <source>
        <strain evidence="9">Gambia2-208</strain>
    </source>
</reference>
<dbReference type="InterPro" id="IPR025857">
    <property type="entry name" value="MacB_PCD"/>
</dbReference>
<dbReference type="InterPro" id="IPR050250">
    <property type="entry name" value="Macrolide_Exporter_MacB"/>
</dbReference>
<feature type="domain" description="ABC3 transporter permease C-terminal" evidence="7">
    <location>
        <begin position="686"/>
        <end position="799"/>
    </location>
</feature>
<keyword evidence="5 6" id="KW-0472">Membrane</keyword>
<evidence type="ECO:0000256" key="4">
    <source>
        <dbReference type="ARBA" id="ARBA00022989"/>
    </source>
</evidence>
<feature type="transmembrane region" description="Helical" evidence="6">
    <location>
        <begin position="382"/>
        <end position="406"/>
    </location>
</feature>